<dbReference type="InterPro" id="IPR002539">
    <property type="entry name" value="MaoC-like_dom"/>
</dbReference>
<evidence type="ECO:0000259" key="2">
    <source>
        <dbReference type="Pfam" id="PF01575"/>
    </source>
</evidence>
<dbReference type="Gene3D" id="3.10.129.10">
    <property type="entry name" value="Hotdog Thioesterase"/>
    <property type="match status" value="1"/>
</dbReference>
<name>A0ABT6BWE0_9ACTN</name>
<dbReference type="EMBL" id="JAKJLQ010000011">
    <property type="protein sequence ID" value="MDF6102387.1"/>
    <property type="molecule type" value="Genomic_DNA"/>
</dbReference>
<dbReference type="SUPFAM" id="SSF54637">
    <property type="entry name" value="Thioesterase/thiol ester dehydrase-isomerase"/>
    <property type="match status" value="1"/>
</dbReference>
<dbReference type="Proteomes" id="UP001152308">
    <property type="component" value="Unassembled WGS sequence"/>
</dbReference>
<dbReference type="PANTHER" id="PTHR43841:SF3">
    <property type="entry name" value="(3R)-HYDROXYACYL-ACP DEHYDRATASE SUBUNIT HADB"/>
    <property type="match status" value="1"/>
</dbReference>
<reference evidence="3" key="1">
    <citation type="journal article" date="2022" name="Data Brief">
        <title>Draft genome sequence data of Gordonia hongkongensis strain EUFUS-Z928 isolated from the octocoral Eunicea fusca.</title>
        <authorList>
            <person name="Sanchez-Suarez J."/>
            <person name="Diaz L."/>
            <person name="Melo-Bolivar J."/>
            <person name="Villamil L."/>
        </authorList>
    </citation>
    <scope>NUCLEOTIDE SEQUENCE</scope>
    <source>
        <strain evidence="3">EUFUS-Z928</strain>
    </source>
</reference>
<dbReference type="PANTHER" id="PTHR43841">
    <property type="entry name" value="3-HYDROXYACYL-THIOESTER DEHYDRATASE HTDX-RELATED"/>
    <property type="match status" value="1"/>
</dbReference>
<comment type="similarity">
    <text evidence="1">Belongs to the enoyl-CoA hydratase/isomerase family.</text>
</comment>
<proteinExistence type="inferred from homology"/>
<gene>
    <name evidence="3" type="ORF">L2299_15125</name>
</gene>
<keyword evidence="4" id="KW-1185">Reference proteome</keyword>
<dbReference type="Pfam" id="PF01575">
    <property type="entry name" value="MaoC_dehydratas"/>
    <property type="match status" value="1"/>
</dbReference>
<feature type="domain" description="MaoC-like" evidence="2">
    <location>
        <begin position="12"/>
        <end position="105"/>
    </location>
</feature>
<sequence length="139" mass="14825">MTALTVGSTATPRQFGPLTRQMFVRYSGASGDLNPMHYDDTMARSAGNPSVFSQGMHQSALLATFATDWLGAENVRRYGVRFREQVWPDDVLTCTGAVTAITENARGETIAAVELTCTRQNGAVAIAGSADFVVPHVAA</sequence>
<dbReference type="InterPro" id="IPR029069">
    <property type="entry name" value="HotDog_dom_sf"/>
</dbReference>
<organism evidence="3 4">
    <name type="scientific">Gordonia hongkongensis</name>
    <dbReference type="NCBI Taxonomy" id="1701090"/>
    <lineage>
        <taxon>Bacteria</taxon>
        <taxon>Bacillati</taxon>
        <taxon>Actinomycetota</taxon>
        <taxon>Actinomycetes</taxon>
        <taxon>Mycobacteriales</taxon>
        <taxon>Gordoniaceae</taxon>
        <taxon>Gordonia</taxon>
    </lineage>
</organism>
<evidence type="ECO:0000313" key="4">
    <source>
        <dbReference type="Proteomes" id="UP001152308"/>
    </source>
</evidence>
<reference evidence="3" key="2">
    <citation type="submission" date="2022-01" db="EMBL/GenBank/DDBJ databases">
        <authorList>
            <person name="Sanchez-Suarez J."/>
            <person name="Villamil L."/>
            <person name="Diaz L.E."/>
        </authorList>
    </citation>
    <scope>NUCLEOTIDE SEQUENCE</scope>
    <source>
        <strain evidence="3">EUFUS-Z928</strain>
    </source>
</reference>
<accession>A0ABT6BWE0</accession>
<comment type="caution">
    <text evidence="3">The sequence shown here is derived from an EMBL/GenBank/DDBJ whole genome shotgun (WGS) entry which is preliminary data.</text>
</comment>
<dbReference type="RefSeq" id="WP_065632529.1">
    <property type="nucleotide sequence ID" value="NZ_CBDRND010000005.1"/>
</dbReference>
<protein>
    <recommendedName>
        <fullName evidence="2">MaoC-like domain-containing protein</fullName>
    </recommendedName>
</protein>
<evidence type="ECO:0000256" key="1">
    <source>
        <dbReference type="ARBA" id="ARBA00005254"/>
    </source>
</evidence>
<evidence type="ECO:0000313" key="3">
    <source>
        <dbReference type="EMBL" id="MDF6102387.1"/>
    </source>
</evidence>